<evidence type="ECO:0000313" key="3">
    <source>
        <dbReference type="Proteomes" id="UP000504633"/>
    </source>
</evidence>
<evidence type="ECO:0000256" key="2">
    <source>
        <dbReference type="SAM" id="MobiDB-lite"/>
    </source>
</evidence>
<dbReference type="OMA" id="RSSLFFM"/>
<reference evidence="4" key="1">
    <citation type="submission" date="2025-08" db="UniProtKB">
        <authorList>
            <consortium name="RefSeq"/>
        </authorList>
    </citation>
    <scope>IDENTIFICATION</scope>
    <source>
        <strain evidence="4">15085-1641.00</strain>
        <tissue evidence="4">Whole body</tissue>
    </source>
</reference>
<accession>A0A6J1LZ17</accession>
<feature type="coiled-coil region" evidence="1">
    <location>
        <begin position="390"/>
        <end position="424"/>
    </location>
</feature>
<gene>
    <name evidence="4" type="primary">LOC111601355</name>
</gene>
<feature type="compositionally biased region" description="Low complexity" evidence="2">
    <location>
        <begin position="443"/>
        <end position="456"/>
    </location>
</feature>
<dbReference type="Proteomes" id="UP000504633">
    <property type="component" value="Unplaced"/>
</dbReference>
<protein>
    <submittedName>
        <fullName evidence="4">Uncharacterized protein LOC111601355</fullName>
    </submittedName>
</protein>
<name>A0A6J1LZ17_DROHY</name>
<feature type="region of interest" description="Disordered" evidence="2">
    <location>
        <begin position="431"/>
        <end position="481"/>
    </location>
</feature>
<evidence type="ECO:0000313" key="4">
    <source>
        <dbReference type="RefSeq" id="XP_023173659.2"/>
    </source>
</evidence>
<keyword evidence="3" id="KW-1185">Reference proteome</keyword>
<dbReference type="AlphaFoldDB" id="A0A6J1LZ17"/>
<sequence>MSAATIPIKFSVGEMSFRYHEMELHYKLLMPLNADYDPTWCRDTFLKQLFAETYAGSDFVSSESSSSSSVPWELFTVQPDEQVSVDSHLESNPQSSSSHRLMTEISDMRMTLDAFSMGVPSGRMDMRNDDLLKRSSLFFMVARVMNKLRIMQTISSDRAGMKLSQLPHKLFTWSLDGLFKRCALPSTLYLDVLVRNYDENVLDWAKFSTDLLEILRYYKYFLTVTYNNKGNQNRMRAILWDQQQLLNIVEQLDSSLNVTMSTLQKIEDESQQITKQVTNELTRNSLDSCIRRTADERVLKPIECRYARAYYKTLAEMQAMKDEVPIVQLEKEIQDLNTAISSDSSATYVAIVVNRSIIEKYGQRQVEINEKLLVDLEYWNNQIYVKNARLTRLRDDYKEVQANIDFMRQKIDEVELQIATENQSMRNSLTGAIKDSGSKQNGSKLSVLKSNLKSTSTVKKRFGFSPKPRGSISRASKTKLT</sequence>
<dbReference type="RefSeq" id="XP_023173659.2">
    <property type="nucleotide sequence ID" value="XM_023317891.2"/>
</dbReference>
<dbReference type="OrthoDB" id="7914571at2759"/>
<dbReference type="KEGG" id="dhe:111601355"/>
<proteinExistence type="predicted"/>
<keyword evidence="1" id="KW-0175">Coiled coil</keyword>
<organism evidence="3 4">
    <name type="scientific">Drosophila hydei</name>
    <name type="common">Fruit fly</name>
    <dbReference type="NCBI Taxonomy" id="7224"/>
    <lineage>
        <taxon>Eukaryota</taxon>
        <taxon>Metazoa</taxon>
        <taxon>Ecdysozoa</taxon>
        <taxon>Arthropoda</taxon>
        <taxon>Hexapoda</taxon>
        <taxon>Insecta</taxon>
        <taxon>Pterygota</taxon>
        <taxon>Neoptera</taxon>
        <taxon>Endopterygota</taxon>
        <taxon>Diptera</taxon>
        <taxon>Brachycera</taxon>
        <taxon>Muscomorpha</taxon>
        <taxon>Ephydroidea</taxon>
        <taxon>Drosophilidae</taxon>
        <taxon>Drosophila</taxon>
    </lineage>
</organism>
<evidence type="ECO:0000256" key="1">
    <source>
        <dbReference type="SAM" id="Coils"/>
    </source>
</evidence>
<dbReference type="GeneID" id="111601355"/>